<gene>
    <name evidence="1" type="ORF">GMBLW1_21020</name>
</gene>
<organism evidence="1">
    <name type="scientific">Tuwongella immobilis</name>
    <dbReference type="NCBI Taxonomy" id="692036"/>
    <lineage>
        <taxon>Bacteria</taxon>
        <taxon>Pseudomonadati</taxon>
        <taxon>Planctomycetota</taxon>
        <taxon>Planctomycetia</taxon>
        <taxon>Gemmatales</taxon>
        <taxon>Gemmataceae</taxon>
        <taxon>Tuwongella</taxon>
    </lineage>
</organism>
<protein>
    <submittedName>
        <fullName evidence="1">30s ribosomal protein s21:: Ribosomal_S21</fullName>
    </submittedName>
</protein>
<evidence type="ECO:0000313" key="1">
    <source>
        <dbReference type="EMBL" id="VIP01858.1"/>
    </source>
</evidence>
<keyword evidence="2" id="KW-1185">Reference proteome</keyword>
<accession>A0A6C2YJV6</accession>
<dbReference type="KEGG" id="tim:GMBLW1_21020"/>
<keyword evidence="1" id="KW-0687">Ribonucleoprotein</keyword>
<dbReference type="InParanoid" id="A0A6C2YJV6"/>
<keyword evidence="1" id="KW-0689">Ribosomal protein</keyword>
<dbReference type="GO" id="GO:0005840">
    <property type="term" value="C:ribosome"/>
    <property type="evidence" value="ECO:0007669"/>
    <property type="project" value="UniProtKB-KW"/>
</dbReference>
<dbReference type="Proteomes" id="UP000464378">
    <property type="component" value="Chromosome"/>
</dbReference>
<reference evidence="1" key="1">
    <citation type="submission" date="2019-04" db="EMBL/GenBank/DDBJ databases">
        <authorList>
            <consortium name="Science for Life Laboratories"/>
        </authorList>
    </citation>
    <scope>NUCLEOTIDE SEQUENCE</scope>
    <source>
        <strain evidence="1">MBLW1</strain>
    </source>
</reference>
<name>A0A6C2YJV6_9BACT</name>
<dbReference type="EMBL" id="LR586016">
    <property type="protein sequence ID" value="VIP01858.1"/>
    <property type="molecule type" value="Genomic_DNA"/>
</dbReference>
<dbReference type="EMBL" id="LR593887">
    <property type="protein sequence ID" value="VTR99662.1"/>
    <property type="molecule type" value="Genomic_DNA"/>
</dbReference>
<dbReference type="AlphaFoldDB" id="A0A6C2YJV6"/>
<proteinExistence type="predicted"/>
<sequence length="98" mass="11823">MGVRVEIRDGESVEQALKRFRELVWRYGPPGAGRKRPKWHKRPLDYHLKPSELARRDELRDAWVQYEAECSRRRLVAVLRRQTKRRKQHFGDAPVVYQ</sequence>
<evidence type="ECO:0000313" key="2">
    <source>
        <dbReference type="Proteomes" id="UP000464378"/>
    </source>
</evidence>